<evidence type="ECO:0000313" key="1">
    <source>
        <dbReference type="EMBL" id="OWQ77993.1"/>
    </source>
</evidence>
<dbReference type="AlphaFoldDB" id="A0A246ID93"/>
<dbReference type="Proteomes" id="UP000197090">
    <property type="component" value="Unassembled WGS sequence"/>
</dbReference>
<dbReference type="SUPFAM" id="SSF81901">
    <property type="entry name" value="HCP-like"/>
    <property type="match status" value="1"/>
</dbReference>
<comment type="caution">
    <text evidence="1">The sequence shown here is derived from an EMBL/GenBank/DDBJ whole genome shotgun (WGS) entry which is preliminary data.</text>
</comment>
<reference evidence="1 2" key="1">
    <citation type="submission" date="2017-06" db="EMBL/GenBank/DDBJ databases">
        <authorList>
            <person name="Kim H.J."/>
            <person name="Triplett B.A."/>
        </authorList>
    </citation>
    <scope>NUCLEOTIDE SEQUENCE [LARGE SCALE GENOMIC DNA]</scope>
    <source>
        <strain evidence="1 2">594</strain>
    </source>
</reference>
<proteinExistence type="predicted"/>
<sequence length="220" mass="23937">MARHKLSLAEKNVIRLAASNGHVGAMYWIGSTLRGIKDDNCLRWLSMAHNRGHVGACYEMAAHLASVGNHTESMRCLIVSTDGGCDLALMSIFGLDVLLNIGKSEDTRPLESMLDELMATHSSSARYLQGVFLLLKGKEADGIAALESFSNAPKRQPPIDELDVVHGNQIKAITEFVGGLLKDIALGVQPLNAISARCKQTDFVSFRDYDELIATAARLR</sequence>
<dbReference type="InterPro" id="IPR011990">
    <property type="entry name" value="TPR-like_helical_dom_sf"/>
</dbReference>
<organism evidence="1 2">
    <name type="scientific">Stenotrophomonas maltophilia</name>
    <name type="common">Pseudomonas maltophilia</name>
    <name type="synonym">Xanthomonas maltophilia</name>
    <dbReference type="NCBI Taxonomy" id="40324"/>
    <lineage>
        <taxon>Bacteria</taxon>
        <taxon>Pseudomonadati</taxon>
        <taxon>Pseudomonadota</taxon>
        <taxon>Gammaproteobacteria</taxon>
        <taxon>Lysobacterales</taxon>
        <taxon>Lysobacteraceae</taxon>
        <taxon>Stenotrophomonas</taxon>
        <taxon>Stenotrophomonas maltophilia group</taxon>
    </lineage>
</organism>
<name>A0A246ID93_STEMA</name>
<protein>
    <submittedName>
        <fullName evidence="1">Uncharacterized protein</fullName>
    </submittedName>
</protein>
<evidence type="ECO:0000313" key="2">
    <source>
        <dbReference type="Proteomes" id="UP000197090"/>
    </source>
</evidence>
<dbReference type="Gene3D" id="1.25.40.10">
    <property type="entry name" value="Tetratricopeptide repeat domain"/>
    <property type="match status" value="1"/>
</dbReference>
<gene>
    <name evidence="1" type="ORF">CEE63_03005</name>
</gene>
<dbReference type="EMBL" id="NIVX01000026">
    <property type="protein sequence ID" value="OWQ77993.1"/>
    <property type="molecule type" value="Genomic_DNA"/>
</dbReference>
<accession>A0A246ID93</accession>